<dbReference type="EMBL" id="CP003156">
    <property type="protein sequence ID" value="AEV32184.1"/>
    <property type="molecule type" value="Genomic_DNA"/>
</dbReference>
<dbReference type="InterPro" id="IPR043129">
    <property type="entry name" value="ATPase_NBD"/>
</dbReference>
<evidence type="ECO:0000313" key="3">
    <source>
        <dbReference type="Proteomes" id="UP000005631"/>
    </source>
</evidence>
<name>G8R5D9_OWEHD</name>
<dbReference type="PANTHER" id="PTHR30005">
    <property type="entry name" value="EXOPOLYPHOSPHATASE"/>
    <property type="match status" value="1"/>
</dbReference>
<dbReference type="PATRIC" id="fig|926562.3.peg.1191"/>
<protein>
    <submittedName>
        <fullName evidence="2">Exopolyphosphatase</fullName>
    </submittedName>
</protein>
<dbReference type="HOGENOM" id="CLU_025908_1_3_10"/>
<dbReference type="CDD" id="cd24006">
    <property type="entry name" value="ASKHA_NBD_PPX_GppA"/>
    <property type="match status" value="1"/>
</dbReference>
<accession>G8R5D9</accession>
<dbReference type="PANTHER" id="PTHR30005:SF0">
    <property type="entry name" value="RETROGRADE REGULATION PROTEIN 2"/>
    <property type="match status" value="1"/>
</dbReference>
<organism evidence="2 3">
    <name type="scientific">Owenweeksia hongkongensis (strain DSM 17368 / CIP 108786 / JCM 12287 / NRRL B-23963 / UST20020801)</name>
    <dbReference type="NCBI Taxonomy" id="926562"/>
    <lineage>
        <taxon>Bacteria</taxon>
        <taxon>Pseudomonadati</taxon>
        <taxon>Bacteroidota</taxon>
        <taxon>Flavobacteriia</taxon>
        <taxon>Flavobacteriales</taxon>
        <taxon>Owenweeksiaceae</taxon>
        <taxon>Owenweeksia</taxon>
    </lineage>
</organism>
<keyword evidence="3" id="KW-1185">Reference proteome</keyword>
<dbReference type="Gene3D" id="3.30.420.150">
    <property type="entry name" value="Exopolyphosphatase. Domain 2"/>
    <property type="match status" value="1"/>
</dbReference>
<dbReference type="SUPFAM" id="SSF53067">
    <property type="entry name" value="Actin-like ATPase domain"/>
    <property type="match status" value="2"/>
</dbReference>
<dbReference type="KEGG" id="oho:Oweho_1179"/>
<dbReference type="Pfam" id="PF02541">
    <property type="entry name" value="Ppx-GppA"/>
    <property type="match status" value="1"/>
</dbReference>
<feature type="domain" description="Ppx/GppA phosphatase N-terminal" evidence="1">
    <location>
        <begin position="24"/>
        <end position="288"/>
    </location>
</feature>
<reference evidence="2 3" key="1">
    <citation type="journal article" date="2012" name="Stand. Genomic Sci.">
        <title>Genome sequence of the orange-pigmented seawater bacterium Owenweeksia hongkongensis type strain (UST20020801(T)).</title>
        <authorList>
            <person name="Riedel T."/>
            <person name="Held B."/>
            <person name="Nolan M."/>
            <person name="Lucas S."/>
            <person name="Lapidus A."/>
            <person name="Tice H."/>
            <person name="Del Rio T.G."/>
            <person name="Cheng J.F."/>
            <person name="Han C."/>
            <person name="Tapia R."/>
            <person name="Goodwin L.A."/>
            <person name="Pitluck S."/>
            <person name="Liolios K."/>
            <person name="Mavromatis K."/>
            <person name="Pagani I."/>
            <person name="Ivanova N."/>
            <person name="Mikhailova N."/>
            <person name="Pati A."/>
            <person name="Chen A."/>
            <person name="Palaniappan K."/>
            <person name="Rohde M."/>
            <person name="Tindall B.J."/>
            <person name="Detter J.C."/>
            <person name="Goker M."/>
            <person name="Woyke T."/>
            <person name="Bristow J."/>
            <person name="Eisen J.A."/>
            <person name="Markowitz V."/>
            <person name="Hugenholtz P."/>
            <person name="Klenk H.P."/>
            <person name="Kyrpides N.C."/>
        </authorList>
    </citation>
    <scope>NUCLEOTIDE SEQUENCE</scope>
    <source>
        <strain evidence="3">DSM 17368 / JCM 12287 / NRRL B-23963</strain>
    </source>
</reference>
<dbReference type="eggNOG" id="COG0248">
    <property type="taxonomic scope" value="Bacteria"/>
</dbReference>
<dbReference type="STRING" id="926562.Oweho_1179"/>
<dbReference type="RefSeq" id="WP_014201544.1">
    <property type="nucleotide sequence ID" value="NC_016599.1"/>
</dbReference>
<proteinExistence type="predicted"/>
<dbReference type="InterPro" id="IPR003695">
    <property type="entry name" value="Ppx_GppA_N"/>
</dbReference>
<sequence length="299" mass="33705">MKVHKIAGIDIGSNSVRLLVSNVIADKKVTLFKKSSLTRLPIRLGADAFSSGKISKKNMQKLVTGMQAYARIMEVHEVEMYRACATSALRESTNGKQVVKEVFEKTGIDIELIDGKEEAKIIFNSDMIESIRDLEDSFLYIDVGGGSTELTLFYKDEIIASRSFKIGTIRLLKGMVSKENWDEMKAWIKENTKGISDILMVGSGGNINRTFKLSGRNMGHPLDIAYIENTYELLQKFTPQERMVKFDLNPDRADVITHALKIYKSAMNWAKSERMLVPKRGLADGMVRHLYKENILGDN</sequence>
<evidence type="ECO:0000259" key="1">
    <source>
        <dbReference type="Pfam" id="PF02541"/>
    </source>
</evidence>
<dbReference type="GO" id="GO:0016462">
    <property type="term" value="F:pyrophosphatase activity"/>
    <property type="evidence" value="ECO:0007669"/>
    <property type="project" value="TreeGrafter"/>
</dbReference>
<gene>
    <name evidence="2" type="ordered locus">Oweho_1179</name>
</gene>
<dbReference type="Proteomes" id="UP000005631">
    <property type="component" value="Chromosome"/>
</dbReference>
<dbReference type="InterPro" id="IPR050273">
    <property type="entry name" value="GppA/Ppx_hydrolase"/>
</dbReference>
<evidence type="ECO:0000313" key="2">
    <source>
        <dbReference type="EMBL" id="AEV32184.1"/>
    </source>
</evidence>
<dbReference type="AlphaFoldDB" id="G8R5D9"/>
<dbReference type="Gene3D" id="3.30.420.40">
    <property type="match status" value="1"/>
</dbReference>